<feature type="compositionally biased region" description="Pro residues" evidence="1">
    <location>
        <begin position="97"/>
        <end position="119"/>
    </location>
</feature>
<keyword evidence="2" id="KW-1133">Transmembrane helix</keyword>
<proteinExistence type="predicted"/>
<organism evidence="3 4">
    <name type="scientific">Nocardiopsis terrae</name>
    <dbReference type="NCBI Taxonomy" id="372655"/>
    <lineage>
        <taxon>Bacteria</taxon>
        <taxon>Bacillati</taxon>
        <taxon>Actinomycetota</taxon>
        <taxon>Actinomycetes</taxon>
        <taxon>Streptosporangiales</taxon>
        <taxon>Nocardiopsidaceae</taxon>
        <taxon>Nocardiopsis</taxon>
    </lineage>
</organism>
<feature type="compositionally biased region" description="Pro residues" evidence="1">
    <location>
        <begin position="16"/>
        <end position="36"/>
    </location>
</feature>
<protein>
    <submittedName>
        <fullName evidence="3">Uncharacterized protein</fullName>
    </submittedName>
</protein>
<keyword evidence="2" id="KW-0472">Membrane</keyword>
<feature type="region of interest" description="Disordered" evidence="1">
    <location>
        <begin position="1"/>
        <end position="41"/>
    </location>
</feature>
<feature type="transmembrane region" description="Helical" evidence="2">
    <location>
        <begin position="45"/>
        <end position="71"/>
    </location>
</feature>
<keyword evidence="4" id="KW-1185">Reference proteome</keyword>
<evidence type="ECO:0000256" key="1">
    <source>
        <dbReference type="SAM" id="MobiDB-lite"/>
    </source>
</evidence>
<sequence>MNPNPPPGGGEFGFPPQGPPPGPPQNHPPAGPPAPPSSGRYGTGLLAVLSVIAVLAGASFLGGGLALTGALTDRIAAGRGEGVAEPSASPSAAPSPEESPSPTRTPLPPPEPTGEPSEPPAEEPPEKVSAEDVVAELGGDYGLRAGADITGELCEDEEDAFVCTSAVDTDLVRVIAFEDVLVASIVITGLTAQIAEDDNDMVDAQNACHIVFIWFEGGGMEQSERDDMAGDTEEFAGC</sequence>
<dbReference type="RefSeq" id="WP_191268439.1">
    <property type="nucleotide sequence ID" value="NZ_BMXJ01000002.1"/>
</dbReference>
<accession>A0ABR9HBU7</accession>
<dbReference type="EMBL" id="JADBDY010000001">
    <property type="protein sequence ID" value="MBE1456499.1"/>
    <property type="molecule type" value="Genomic_DNA"/>
</dbReference>
<feature type="compositionally biased region" description="Low complexity" evidence="1">
    <location>
        <begin position="84"/>
        <end position="96"/>
    </location>
</feature>
<comment type="caution">
    <text evidence="3">The sequence shown here is derived from an EMBL/GenBank/DDBJ whole genome shotgun (WGS) entry which is preliminary data.</text>
</comment>
<feature type="region of interest" description="Disordered" evidence="1">
    <location>
        <begin position="81"/>
        <end position="129"/>
    </location>
</feature>
<evidence type="ECO:0000256" key="2">
    <source>
        <dbReference type="SAM" id="Phobius"/>
    </source>
</evidence>
<evidence type="ECO:0000313" key="3">
    <source>
        <dbReference type="EMBL" id="MBE1456499.1"/>
    </source>
</evidence>
<gene>
    <name evidence="3" type="ORF">H4W79_000713</name>
</gene>
<reference evidence="3 4" key="1">
    <citation type="submission" date="2020-10" db="EMBL/GenBank/DDBJ databases">
        <title>Sequencing the genomes of 1000 actinobacteria strains.</title>
        <authorList>
            <person name="Klenk H.-P."/>
        </authorList>
    </citation>
    <scope>NUCLEOTIDE SEQUENCE [LARGE SCALE GENOMIC DNA]</scope>
    <source>
        <strain evidence="3 4">DSM 45157</strain>
    </source>
</reference>
<evidence type="ECO:0000313" key="4">
    <source>
        <dbReference type="Proteomes" id="UP000598217"/>
    </source>
</evidence>
<dbReference type="Proteomes" id="UP000598217">
    <property type="component" value="Unassembled WGS sequence"/>
</dbReference>
<keyword evidence="2" id="KW-0812">Transmembrane</keyword>
<name>A0ABR9HBU7_9ACTN</name>